<evidence type="ECO:0000256" key="14">
    <source>
        <dbReference type="RuleBase" id="RU004024"/>
    </source>
</evidence>
<comment type="cofactor">
    <cofactor evidence="14">
        <name>Cu cation</name>
        <dbReference type="ChEBI" id="CHEBI:23378"/>
    </cofactor>
    <text evidence="14">Binds a copper A center.</text>
</comment>
<evidence type="ECO:0000256" key="11">
    <source>
        <dbReference type="ARBA" id="ARBA00023136"/>
    </source>
</evidence>
<feature type="domain" description="Cytochrome oxidase subunit II copper A binding" evidence="16">
    <location>
        <begin position="129"/>
        <end position="252"/>
    </location>
</feature>
<dbReference type="InterPro" id="IPR002429">
    <property type="entry name" value="CcO_II-like_C"/>
</dbReference>
<dbReference type="RefSeq" id="WP_146504006.1">
    <property type="nucleotide sequence ID" value="NZ_SJPG01000001.1"/>
</dbReference>
<evidence type="ECO:0000256" key="15">
    <source>
        <dbReference type="SAM" id="Phobius"/>
    </source>
</evidence>
<keyword evidence="18" id="KW-0560">Oxidoreductase</keyword>
<dbReference type="Gene3D" id="2.60.40.420">
    <property type="entry name" value="Cupredoxins - blue copper proteins"/>
    <property type="match status" value="1"/>
</dbReference>
<keyword evidence="7" id="KW-1278">Translocase</keyword>
<dbReference type="Pfam" id="PF02790">
    <property type="entry name" value="COX2_TM"/>
    <property type="match status" value="1"/>
</dbReference>
<gene>
    <name evidence="18" type="primary">ctaC_2</name>
    <name evidence="18" type="ORF">Pan54_28520</name>
</gene>
<evidence type="ECO:0000256" key="10">
    <source>
        <dbReference type="ARBA" id="ARBA00023008"/>
    </source>
</evidence>
<dbReference type="OrthoDB" id="9773456at2"/>
<dbReference type="Pfam" id="PF00116">
    <property type="entry name" value="COX2"/>
    <property type="match status" value="1"/>
</dbReference>
<dbReference type="InterPro" id="IPR011759">
    <property type="entry name" value="Cyt_c_oxidase_su2_TM_dom"/>
</dbReference>
<dbReference type="InterPro" id="IPR014222">
    <property type="entry name" value="Cyt_c_oxidase_su2"/>
</dbReference>
<keyword evidence="4 13" id="KW-0679">Respiratory chain</keyword>
<proteinExistence type="inferred from homology"/>
<evidence type="ECO:0000256" key="6">
    <source>
        <dbReference type="ARBA" id="ARBA00022723"/>
    </source>
</evidence>
<dbReference type="SUPFAM" id="SSF81464">
    <property type="entry name" value="Cytochrome c oxidase subunit II-like, transmembrane region"/>
    <property type="match status" value="1"/>
</dbReference>
<evidence type="ECO:0000313" key="18">
    <source>
        <dbReference type="EMBL" id="TWT62113.1"/>
    </source>
</evidence>
<dbReference type="AlphaFoldDB" id="A0A5C5XIG1"/>
<feature type="transmembrane region" description="Helical" evidence="15">
    <location>
        <begin position="6"/>
        <end position="27"/>
    </location>
</feature>
<dbReference type="GO" id="GO:0042773">
    <property type="term" value="P:ATP synthesis coupled electron transport"/>
    <property type="evidence" value="ECO:0007669"/>
    <property type="project" value="TreeGrafter"/>
</dbReference>
<dbReference type="PRINTS" id="PR01166">
    <property type="entry name" value="CYCOXIDASEII"/>
</dbReference>
<evidence type="ECO:0000256" key="3">
    <source>
        <dbReference type="ARBA" id="ARBA00022448"/>
    </source>
</evidence>
<dbReference type="SUPFAM" id="SSF49503">
    <property type="entry name" value="Cupredoxins"/>
    <property type="match status" value="1"/>
</dbReference>
<feature type="transmembrane region" description="Helical" evidence="15">
    <location>
        <begin position="92"/>
        <end position="110"/>
    </location>
</feature>
<dbReference type="PANTHER" id="PTHR22888:SF9">
    <property type="entry name" value="CYTOCHROME C OXIDASE SUBUNIT 2"/>
    <property type="match status" value="1"/>
</dbReference>
<evidence type="ECO:0000256" key="2">
    <source>
        <dbReference type="ARBA" id="ARBA00007866"/>
    </source>
</evidence>
<dbReference type="PROSITE" id="PS50999">
    <property type="entry name" value="COX2_TM"/>
    <property type="match status" value="1"/>
</dbReference>
<dbReference type="EC" id="7.1.1.9" evidence="14"/>
<dbReference type="EMBL" id="SJPG01000001">
    <property type="protein sequence ID" value="TWT62113.1"/>
    <property type="molecule type" value="Genomic_DNA"/>
</dbReference>
<dbReference type="NCBIfam" id="TIGR02866">
    <property type="entry name" value="CoxB"/>
    <property type="match status" value="1"/>
</dbReference>
<comment type="function">
    <text evidence="12 14">Subunits I and II form the functional core of the enzyme complex. Electrons originating in cytochrome c are transferred via heme a and Cu(A) to the binuclear center formed by heme a3 and Cu(B).</text>
</comment>
<keyword evidence="3 13" id="KW-0813">Transport</keyword>
<feature type="transmembrane region" description="Helical" evidence="15">
    <location>
        <begin position="48"/>
        <end position="72"/>
    </location>
</feature>
<keyword evidence="8 13" id="KW-0249">Electron transport</keyword>
<evidence type="ECO:0000259" key="17">
    <source>
        <dbReference type="PROSITE" id="PS50999"/>
    </source>
</evidence>
<name>A0A5C5XIG1_9PLAN</name>
<reference evidence="18 19" key="1">
    <citation type="submission" date="2019-02" db="EMBL/GenBank/DDBJ databases">
        <title>Deep-cultivation of Planctomycetes and their phenomic and genomic characterization uncovers novel biology.</title>
        <authorList>
            <person name="Wiegand S."/>
            <person name="Jogler M."/>
            <person name="Boedeker C."/>
            <person name="Pinto D."/>
            <person name="Vollmers J."/>
            <person name="Rivas-Marin E."/>
            <person name="Kohn T."/>
            <person name="Peeters S.H."/>
            <person name="Heuer A."/>
            <person name="Rast P."/>
            <person name="Oberbeckmann S."/>
            <person name="Bunk B."/>
            <person name="Jeske O."/>
            <person name="Meyerdierks A."/>
            <person name="Storesund J.E."/>
            <person name="Kallscheuer N."/>
            <person name="Luecker S."/>
            <person name="Lage O.M."/>
            <person name="Pohl T."/>
            <person name="Merkel B.J."/>
            <person name="Hornburger P."/>
            <person name="Mueller R.-W."/>
            <person name="Bruemmer F."/>
            <person name="Labrenz M."/>
            <person name="Spormann A.M."/>
            <person name="Op Den Camp H."/>
            <person name="Overmann J."/>
            <person name="Amann R."/>
            <person name="Jetten M.S.M."/>
            <person name="Mascher T."/>
            <person name="Medema M.H."/>
            <person name="Devos D.P."/>
            <person name="Kaster A.-K."/>
            <person name="Ovreas L."/>
            <person name="Rohde M."/>
            <person name="Galperin M.Y."/>
            <person name="Jogler C."/>
        </authorList>
    </citation>
    <scope>NUCLEOTIDE SEQUENCE [LARGE SCALE GENOMIC DNA]</scope>
    <source>
        <strain evidence="18 19">Pan54</strain>
    </source>
</reference>
<feature type="domain" description="Cytochrome oxidase subunit II transmembrane region profile" evidence="17">
    <location>
        <begin position="23"/>
        <end position="122"/>
    </location>
</feature>
<accession>A0A5C5XIG1</accession>
<evidence type="ECO:0000256" key="8">
    <source>
        <dbReference type="ARBA" id="ARBA00022982"/>
    </source>
</evidence>
<comment type="catalytic activity">
    <reaction evidence="14">
        <text>4 Fe(II)-[cytochrome c] + O2 + 8 H(+)(in) = 4 Fe(III)-[cytochrome c] + 2 H2O + 4 H(+)(out)</text>
        <dbReference type="Rhea" id="RHEA:11436"/>
        <dbReference type="Rhea" id="RHEA-COMP:10350"/>
        <dbReference type="Rhea" id="RHEA-COMP:14399"/>
        <dbReference type="ChEBI" id="CHEBI:15377"/>
        <dbReference type="ChEBI" id="CHEBI:15378"/>
        <dbReference type="ChEBI" id="CHEBI:15379"/>
        <dbReference type="ChEBI" id="CHEBI:29033"/>
        <dbReference type="ChEBI" id="CHEBI:29034"/>
        <dbReference type="EC" id="7.1.1.9"/>
    </reaction>
</comment>
<evidence type="ECO:0000256" key="13">
    <source>
        <dbReference type="RuleBase" id="RU000456"/>
    </source>
</evidence>
<dbReference type="GO" id="GO:0005886">
    <property type="term" value="C:plasma membrane"/>
    <property type="evidence" value="ECO:0007669"/>
    <property type="project" value="UniProtKB-SubCell"/>
</dbReference>
<keyword evidence="5 13" id="KW-0812">Transmembrane</keyword>
<dbReference type="PROSITE" id="PS00078">
    <property type="entry name" value="COX2"/>
    <property type="match status" value="1"/>
</dbReference>
<keyword evidence="11 15" id="KW-0472">Membrane</keyword>
<evidence type="ECO:0000256" key="12">
    <source>
        <dbReference type="ARBA" id="ARBA00024688"/>
    </source>
</evidence>
<dbReference type="InterPro" id="IPR036257">
    <property type="entry name" value="Cyt_c_oxidase_su2_TM_sf"/>
</dbReference>
<keyword evidence="9 15" id="KW-1133">Transmembrane helix</keyword>
<dbReference type="PROSITE" id="PS50857">
    <property type="entry name" value="COX2_CUA"/>
    <property type="match status" value="1"/>
</dbReference>
<dbReference type="InterPro" id="IPR045187">
    <property type="entry name" value="CcO_II"/>
</dbReference>
<organism evidence="18 19">
    <name type="scientific">Rubinisphaera italica</name>
    <dbReference type="NCBI Taxonomy" id="2527969"/>
    <lineage>
        <taxon>Bacteria</taxon>
        <taxon>Pseudomonadati</taxon>
        <taxon>Planctomycetota</taxon>
        <taxon>Planctomycetia</taxon>
        <taxon>Planctomycetales</taxon>
        <taxon>Planctomycetaceae</taxon>
        <taxon>Rubinisphaera</taxon>
    </lineage>
</organism>
<dbReference type="Gene3D" id="1.10.287.90">
    <property type="match status" value="1"/>
</dbReference>
<dbReference type="GO" id="GO:0004129">
    <property type="term" value="F:cytochrome-c oxidase activity"/>
    <property type="evidence" value="ECO:0007669"/>
    <property type="project" value="UniProtKB-EC"/>
</dbReference>
<evidence type="ECO:0000256" key="5">
    <source>
        <dbReference type="ARBA" id="ARBA00022692"/>
    </source>
</evidence>
<keyword evidence="19" id="KW-1185">Reference proteome</keyword>
<dbReference type="Proteomes" id="UP000316095">
    <property type="component" value="Unassembled WGS sequence"/>
</dbReference>
<evidence type="ECO:0000256" key="9">
    <source>
        <dbReference type="ARBA" id="ARBA00022989"/>
    </source>
</evidence>
<protein>
    <recommendedName>
        <fullName evidence="14">Cytochrome c oxidase subunit 2</fullName>
        <ecNumber evidence="14">7.1.1.9</ecNumber>
    </recommendedName>
</protein>
<dbReference type="PANTHER" id="PTHR22888">
    <property type="entry name" value="CYTOCHROME C OXIDASE, SUBUNIT II"/>
    <property type="match status" value="1"/>
</dbReference>
<evidence type="ECO:0000256" key="4">
    <source>
        <dbReference type="ARBA" id="ARBA00022660"/>
    </source>
</evidence>
<evidence type="ECO:0000313" key="19">
    <source>
        <dbReference type="Proteomes" id="UP000316095"/>
    </source>
</evidence>
<dbReference type="GO" id="GO:0016491">
    <property type="term" value="F:oxidoreductase activity"/>
    <property type="evidence" value="ECO:0007669"/>
    <property type="project" value="UniProtKB-KW"/>
</dbReference>
<evidence type="ECO:0000256" key="7">
    <source>
        <dbReference type="ARBA" id="ARBA00022967"/>
    </source>
</evidence>
<keyword evidence="10 14" id="KW-0186">Copper</keyword>
<comment type="caution">
    <text evidence="18">The sequence shown here is derived from an EMBL/GenBank/DDBJ whole genome shotgun (WGS) entry which is preliminary data.</text>
</comment>
<dbReference type="InterPro" id="IPR008972">
    <property type="entry name" value="Cupredoxin"/>
</dbReference>
<comment type="subcellular location">
    <subcellularLocation>
        <location evidence="13">Cell membrane</location>
        <topology evidence="13">Multi-pass membrane protein</topology>
    </subcellularLocation>
    <subcellularLocation>
        <location evidence="1">Membrane</location>
        <topology evidence="1">Multi-pass membrane protein</topology>
    </subcellularLocation>
</comment>
<dbReference type="InterPro" id="IPR001505">
    <property type="entry name" value="Copper_CuA"/>
</dbReference>
<evidence type="ECO:0000259" key="16">
    <source>
        <dbReference type="PROSITE" id="PS50857"/>
    </source>
</evidence>
<keyword evidence="6 14" id="KW-0479">Metal-binding</keyword>
<evidence type="ECO:0000256" key="1">
    <source>
        <dbReference type="ARBA" id="ARBA00004141"/>
    </source>
</evidence>
<comment type="similarity">
    <text evidence="2 13">Belongs to the cytochrome c oxidase subunit 2 family.</text>
</comment>
<sequence>MKRLWWIFFLMIWPVLALVVCAMTPGLKWGFPGDGLSDSTIGVEIDHLFYVILIICTVVFIGTQVAIGYVLWTASSRPADRRAWYSHGNHKLEMIWTVIPGIILLFLALYQTRTWAGFRMNSAYPEAAKTNIIAEVNARQFEWRMRYPAPGKTLERKPQIDDMYQVNELHVPAGTPVTIQLRTQDVQHSFFLPTMRIKQDAVPGMIIPVWFEAKEPGEYPLVCAELCGWGHYKMGAKVIAHPPAEYEAYMKSLHEEQFEDGYVE</sequence>
<dbReference type="GO" id="GO:0005507">
    <property type="term" value="F:copper ion binding"/>
    <property type="evidence" value="ECO:0007669"/>
    <property type="project" value="InterPro"/>
</dbReference>